<dbReference type="GeneID" id="59256435"/>
<sequence length="257" mass="29005">MQFLKFLVLSTGLISHAISSESSKCPNISPGPASSFQLAELLPISPLTDHIATETIRNILSLYAFAIDGRNWQAFSRVFAPDARANYSEPLPVLYGLKNITDAVAAQITQFSGTHHRYSTQYIAICSPTSAISITYLEASHFFLPHTSPAIEDDSHTLFATGRYEDTWKKANGTWKIVNRNLVFIVSNEVRNIDGEGGGTNTLNRDRSSWMLRKSLILGFPTLLEVSSFDKYWKPRFSDFQKYKHWVEYALESRIEE</sequence>
<dbReference type="Proteomes" id="UP000531561">
    <property type="component" value="Unassembled WGS sequence"/>
</dbReference>
<organism evidence="3 4">
    <name type="scientific">Botrytis fragariae</name>
    <dbReference type="NCBI Taxonomy" id="1964551"/>
    <lineage>
        <taxon>Eukaryota</taxon>
        <taxon>Fungi</taxon>
        <taxon>Dikarya</taxon>
        <taxon>Ascomycota</taxon>
        <taxon>Pezizomycotina</taxon>
        <taxon>Leotiomycetes</taxon>
        <taxon>Helotiales</taxon>
        <taxon>Sclerotiniaceae</taxon>
        <taxon>Botrytis</taxon>
    </lineage>
</organism>
<dbReference type="Pfam" id="PF13577">
    <property type="entry name" value="SnoaL_4"/>
    <property type="match status" value="1"/>
</dbReference>
<dbReference type="EMBL" id="JABFCT010000004">
    <property type="protein sequence ID" value="KAF5875925.1"/>
    <property type="molecule type" value="Genomic_DNA"/>
</dbReference>
<proteinExistence type="predicted"/>
<reference evidence="3 4" key="1">
    <citation type="journal article" date="2020" name="Phytopathology">
        <title>A high-quality genome resource of Botrytis fragariae, a new and rapidly spreading fungal pathogen causing strawberry gray mold in the U.S.A.</title>
        <authorList>
            <person name="Wu Y."/>
            <person name="Saski C.A."/>
            <person name="Schnabel G."/>
            <person name="Xiao S."/>
            <person name="Hu M."/>
        </authorList>
    </citation>
    <scope>NUCLEOTIDE SEQUENCE [LARGE SCALE GENOMIC DNA]</scope>
    <source>
        <strain evidence="3 4">BVB16</strain>
    </source>
</reference>
<evidence type="ECO:0000259" key="2">
    <source>
        <dbReference type="Pfam" id="PF13577"/>
    </source>
</evidence>
<keyword evidence="3" id="KW-0560">Oxidoreductase</keyword>
<evidence type="ECO:0000256" key="1">
    <source>
        <dbReference type="SAM" id="SignalP"/>
    </source>
</evidence>
<feature type="domain" description="SnoaL-like" evidence="2">
    <location>
        <begin position="53"/>
        <end position="180"/>
    </location>
</feature>
<gene>
    <name evidence="3" type="ORF">Bfra_002321</name>
</gene>
<dbReference type="InterPro" id="IPR037401">
    <property type="entry name" value="SnoaL-like"/>
</dbReference>
<evidence type="ECO:0000313" key="3">
    <source>
        <dbReference type="EMBL" id="KAF5875925.1"/>
    </source>
</evidence>
<dbReference type="InterPro" id="IPR032710">
    <property type="entry name" value="NTF2-like_dom_sf"/>
</dbReference>
<dbReference type="RefSeq" id="XP_037194871.1">
    <property type="nucleotide sequence ID" value="XM_037332743.1"/>
</dbReference>
<dbReference type="Gene3D" id="3.10.450.50">
    <property type="match status" value="1"/>
</dbReference>
<keyword evidence="1" id="KW-0732">Signal</keyword>
<feature type="chain" id="PRO_5034789081" evidence="1">
    <location>
        <begin position="20"/>
        <end position="257"/>
    </location>
</feature>
<dbReference type="AlphaFoldDB" id="A0A8H6EL58"/>
<keyword evidence="4" id="KW-1185">Reference proteome</keyword>
<dbReference type="CDD" id="cd00531">
    <property type="entry name" value="NTF2_like"/>
    <property type="match status" value="1"/>
</dbReference>
<name>A0A8H6EL58_9HELO</name>
<comment type="caution">
    <text evidence="3">The sequence shown here is derived from an EMBL/GenBank/DDBJ whole genome shotgun (WGS) entry which is preliminary data.</text>
</comment>
<feature type="signal peptide" evidence="1">
    <location>
        <begin position="1"/>
        <end position="19"/>
    </location>
</feature>
<evidence type="ECO:0000313" key="4">
    <source>
        <dbReference type="Proteomes" id="UP000531561"/>
    </source>
</evidence>
<dbReference type="GO" id="GO:0051213">
    <property type="term" value="F:dioxygenase activity"/>
    <property type="evidence" value="ECO:0007669"/>
    <property type="project" value="UniProtKB-KW"/>
</dbReference>
<dbReference type="SUPFAM" id="SSF54427">
    <property type="entry name" value="NTF2-like"/>
    <property type="match status" value="1"/>
</dbReference>
<dbReference type="OrthoDB" id="2148716at2759"/>
<keyword evidence="3" id="KW-0223">Dioxygenase</keyword>
<accession>A0A8H6EL58</accession>
<protein>
    <submittedName>
        <fullName evidence="3">Putative small subunit of phenylpropionate dioxygenase protein</fullName>
    </submittedName>
</protein>